<dbReference type="RefSeq" id="XP_013877999.1">
    <property type="nucleotide sequence ID" value="XM_014022545.1"/>
</dbReference>
<dbReference type="PANTHER" id="PTHR15031">
    <property type="entry name" value="CARTILAGE INTERMEDIATE LAYER PROTEIN CLIP"/>
    <property type="match status" value="1"/>
</dbReference>
<comment type="subcellular location">
    <subcellularLocation>
        <location evidence="1">Secreted</location>
    </subcellularLocation>
</comment>
<evidence type="ECO:0000259" key="6">
    <source>
        <dbReference type="Pfam" id="PF13330"/>
    </source>
</evidence>
<evidence type="ECO:0000313" key="7">
    <source>
        <dbReference type="Proteomes" id="UP000192220"/>
    </source>
</evidence>
<keyword evidence="3 5" id="KW-0732">Signal</keyword>
<feature type="chain" id="PRO_5014289959" evidence="5">
    <location>
        <begin position="24"/>
        <end position="121"/>
    </location>
</feature>
<dbReference type="GeneID" id="106527615"/>
<dbReference type="Proteomes" id="UP000192220">
    <property type="component" value="Unplaced"/>
</dbReference>
<evidence type="ECO:0000256" key="3">
    <source>
        <dbReference type="ARBA" id="ARBA00022729"/>
    </source>
</evidence>
<accession>A0A2I4CDD3</accession>
<keyword evidence="2" id="KW-0964">Secreted</keyword>
<evidence type="ECO:0000256" key="2">
    <source>
        <dbReference type="ARBA" id="ARBA00022525"/>
    </source>
</evidence>
<evidence type="ECO:0000256" key="4">
    <source>
        <dbReference type="ARBA" id="ARBA00023180"/>
    </source>
</evidence>
<dbReference type="InterPro" id="IPR025155">
    <property type="entry name" value="WxxW_domain"/>
</dbReference>
<dbReference type="GO" id="GO:0005576">
    <property type="term" value="C:extracellular region"/>
    <property type="evidence" value="ECO:0007669"/>
    <property type="project" value="UniProtKB-SubCell"/>
</dbReference>
<reference evidence="8 9" key="1">
    <citation type="submission" date="2025-04" db="UniProtKB">
        <authorList>
            <consortium name="RefSeq"/>
        </authorList>
    </citation>
    <scope>IDENTIFICATION</scope>
    <source>
        <strain evidence="8 9">Quisiro</strain>
        <tissue evidence="8 9">Liver</tissue>
    </source>
</reference>
<dbReference type="Pfam" id="PF13330">
    <property type="entry name" value="Mucin2_WxxW"/>
    <property type="match status" value="1"/>
</dbReference>
<gene>
    <name evidence="8 9" type="primary">LOC106527615</name>
</gene>
<organism evidence="7 9">
    <name type="scientific">Austrofundulus limnaeus</name>
    <name type="common">Annual killifish</name>
    <dbReference type="NCBI Taxonomy" id="52670"/>
    <lineage>
        <taxon>Eukaryota</taxon>
        <taxon>Metazoa</taxon>
        <taxon>Chordata</taxon>
        <taxon>Craniata</taxon>
        <taxon>Vertebrata</taxon>
        <taxon>Euteleostomi</taxon>
        <taxon>Actinopterygii</taxon>
        <taxon>Neopterygii</taxon>
        <taxon>Teleostei</taxon>
        <taxon>Neoteleostei</taxon>
        <taxon>Acanthomorphata</taxon>
        <taxon>Ovalentaria</taxon>
        <taxon>Atherinomorphae</taxon>
        <taxon>Cyprinodontiformes</taxon>
        <taxon>Rivulidae</taxon>
        <taxon>Austrofundulus</taxon>
    </lineage>
</organism>
<evidence type="ECO:0000256" key="1">
    <source>
        <dbReference type="ARBA" id="ARBA00004613"/>
    </source>
</evidence>
<evidence type="ECO:0000256" key="5">
    <source>
        <dbReference type="SAM" id="SignalP"/>
    </source>
</evidence>
<feature type="signal peptide" evidence="5">
    <location>
        <begin position="1"/>
        <end position="23"/>
    </location>
</feature>
<evidence type="ECO:0000313" key="9">
    <source>
        <dbReference type="RefSeq" id="XP_013878000.1"/>
    </source>
</evidence>
<dbReference type="InterPro" id="IPR039675">
    <property type="entry name" value="CILP1/CILP2"/>
</dbReference>
<keyword evidence="4" id="KW-0325">Glycoprotein</keyword>
<dbReference type="STRING" id="52670.A0A2I4CDD3"/>
<proteinExistence type="predicted"/>
<sequence length="121" mass="13561">MIKQISLAITVVVVLGSVGVSHQRGCWTNWFNDDSPRGTGDHETFPQLWGRHPAEICEHPMGIEAETTTGIPAEKTGQKLNTYSKEDGLICLNKEQKSGSCFDYKVRFECECPRQQCLENC</sequence>
<dbReference type="RefSeq" id="XP_013878000.1">
    <property type="nucleotide sequence ID" value="XM_014022546.1"/>
</dbReference>
<dbReference type="KEGG" id="alim:106527615"/>
<dbReference type="OrthoDB" id="8437935at2759"/>
<name>A0A2I4CDD3_AUSLI</name>
<protein>
    <submittedName>
        <fullName evidence="8 9">Cartilage intermediate layer protein 1-like</fullName>
    </submittedName>
</protein>
<keyword evidence="7" id="KW-1185">Reference proteome</keyword>
<feature type="domain" description="WxxW" evidence="6">
    <location>
        <begin position="27"/>
        <end position="110"/>
    </location>
</feature>
<evidence type="ECO:0000313" key="8">
    <source>
        <dbReference type="RefSeq" id="XP_013877999.1"/>
    </source>
</evidence>
<dbReference type="AlphaFoldDB" id="A0A2I4CDD3"/>